<keyword evidence="8 9" id="KW-0472">Membrane</keyword>
<comment type="subcellular location">
    <subcellularLocation>
        <location evidence="1 9">Cell membrane</location>
        <topology evidence="1 9">Multi-pass membrane protein</topology>
    </subcellularLocation>
</comment>
<comment type="function">
    <text evidence="9">Converts cobyric acid to cobinamide by the addition of aminopropanol on the F carboxylic group.</text>
</comment>
<evidence type="ECO:0000256" key="8">
    <source>
        <dbReference type="ARBA" id="ARBA00023136"/>
    </source>
</evidence>
<dbReference type="PANTHER" id="PTHR34308:SF1">
    <property type="entry name" value="COBALAMIN BIOSYNTHESIS PROTEIN CBIB"/>
    <property type="match status" value="1"/>
</dbReference>
<dbReference type="GO" id="GO:0015420">
    <property type="term" value="F:ABC-type vitamin B12 transporter activity"/>
    <property type="evidence" value="ECO:0007669"/>
    <property type="project" value="UniProtKB-UniRule"/>
</dbReference>
<organism evidence="10 11">
    <name type="scientific">Anthropogastromicrobium aceti</name>
    <dbReference type="NCBI Taxonomy" id="2981768"/>
    <lineage>
        <taxon>Bacteria</taxon>
        <taxon>Bacillati</taxon>
        <taxon>Bacillota</taxon>
        <taxon>Clostridia</taxon>
        <taxon>Lachnospirales</taxon>
        <taxon>Lachnospiraceae</taxon>
        <taxon>Anthropogastromicrobium</taxon>
    </lineage>
</organism>
<feature type="transmembrane region" description="Helical" evidence="9">
    <location>
        <begin position="329"/>
        <end position="352"/>
    </location>
</feature>
<dbReference type="Proteomes" id="UP001198200">
    <property type="component" value="Unassembled WGS sequence"/>
</dbReference>
<dbReference type="Pfam" id="PF03186">
    <property type="entry name" value="CobD_Cbib"/>
    <property type="match status" value="1"/>
</dbReference>
<dbReference type="AlphaFoldDB" id="A0AAE3E2F5"/>
<dbReference type="PANTHER" id="PTHR34308">
    <property type="entry name" value="COBALAMIN BIOSYNTHESIS PROTEIN CBIB"/>
    <property type="match status" value="1"/>
</dbReference>
<dbReference type="InterPro" id="IPR004485">
    <property type="entry name" value="Cobalamin_biosynth_CobD/CbiB"/>
</dbReference>
<dbReference type="NCBIfam" id="TIGR00380">
    <property type="entry name" value="cobal_cbiB"/>
    <property type="match status" value="1"/>
</dbReference>
<evidence type="ECO:0000256" key="2">
    <source>
        <dbReference type="ARBA" id="ARBA00004953"/>
    </source>
</evidence>
<keyword evidence="4 9" id="KW-1003">Cell membrane</keyword>
<evidence type="ECO:0000313" key="11">
    <source>
        <dbReference type="Proteomes" id="UP001198200"/>
    </source>
</evidence>
<sequence>MTITLHMLAFVSGFLLDCLFGDPYWMPHPVRFMGNLISFLDKKLMGEKHKGEEKKADAPNGAGVKDDATIRSERRKGILLVICVLAATAIVSGIIFLGAYAIHQIAGFVVEAIMTYQILAARCLQKESTKVYTALKKNDLLGARYAVSMIVGRDTNVLDEAGVARAAVETVAESTSDGVIAPMLYTALGGPVLGMIYKAVNTMDSMVGYKSSRYLYFGRAAAKLDDVINWVPARISALLLIAGSAFLSVTRIFSKEKAVYNTKDAWYIWRRDAKKHASPNAGHTEAACAGALGIRLAGDTIYGSKVIKKPYIGDDKRAVLPEDICRCNYLMYAAAVLGEVICVILMILLNFIG</sequence>
<proteinExistence type="inferred from homology"/>
<evidence type="ECO:0000313" key="10">
    <source>
        <dbReference type="EMBL" id="MCC2220474.1"/>
    </source>
</evidence>
<name>A0AAE3E2F5_9FIRM</name>
<evidence type="ECO:0000256" key="1">
    <source>
        <dbReference type="ARBA" id="ARBA00004651"/>
    </source>
</evidence>
<comment type="caution">
    <text evidence="9">Lacks conserved residue(s) required for the propagation of feature annotation.</text>
</comment>
<evidence type="ECO:0000256" key="7">
    <source>
        <dbReference type="ARBA" id="ARBA00022989"/>
    </source>
</evidence>
<comment type="caution">
    <text evidence="10">The sequence shown here is derived from an EMBL/GenBank/DDBJ whole genome shotgun (WGS) entry which is preliminary data.</text>
</comment>
<evidence type="ECO:0000256" key="9">
    <source>
        <dbReference type="HAMAP-Rule" id="MF_00024"/>
    </source>
</evidence>
<comment type="similarity">
    <text evidence="3 9">Belongs to the CobD/CbiB family.</text>
</comment>
<keyword evidence="5 9" id="KW-0169">Cobalamin biosynthesis</keyword>
<evidence type="ECO:0000256" key="6">
    <source>
        <dbReference type="ARBA" id="ARBA00022692"/>
    </source>
</evidence>
<dbReference type="GO" id="GO:0005886">
    <property type="term" value="C:plasma membrane"/>
    <property type="evidence" value="ECO:0007669"/>
    <property type="project" value="UniProtKB-SubCell"/>
</dbReference>
<feature type="transmembrane region" description="Helical" evidence="9">
    <location>
        <begin position="78"/>
        <end position="102"/>
    </location>
</feature>
<evidence type="ECO:0000256" key="3">
    <source>
        <dbReference type="ARBA" id="ARBA00006263"/>
    </source>
</evidence>
<dbReference type="HAMAP" id="MF_00024">
    <property type="entry name" value="CobD_CbiB"/>
    <property type="match status" value="1"/>
</dbReference>
<comment type="pathway">
    <text evidence="2 9">Cofactor biosynthesis; adenosylcobalamin biosynthesis.</text>
</comment>
<gene>
    <name evidence="10" type="primary">cbiB</name>
    <name evidence="9" type="synonym">cobD</name>
    <name evidence="10" type="ORF">LKD48_02255</name>
</gene>
<keyword evidence="7 9" id="KW-1133">Transmembrane helix</keyword>
<keyword evidence="6 9" id="KW-0812">Transmembrane</keyword>
<dbReference type="GO" id="GO:0048472">
    <property type="term" value="F:threonine-phosphate decarboxylase activity"/>
    <property type="evidence" value="ECO:0007669"/>
    <property type="project" value="InterPro"/>
</dbReference>
<evidence type="ECO:0000256" key="5">
    <source>
        <dbReference type="ARBA" id="ARBA00022573"/>
    </source>
</evidence>
<dbReference type="RefSeq" id="WP_308731045.1">
    <property type="nucleotide sequence ID" value="NZ_JBBNHP010000161.1"/>
</dbReference>
<keyword evidence="11" id="KW-1185">Reference proteome</keyword>
<evidence type="ECO:0000256" key="4">
    <source>
        <dbReference type="ARBA" id="ARBA00022475"/>
    </source>
</evidence>
<dbReference type="GO" id="GO:0009236">
    <property type="term" value="P:cobalamin biosynthetic process"/>
    <property type="evidence" value="ECO:0007669"/>
    <property type="project" value="UniProtKB-UniRule"/>
</dbReference>
<dbReference type="EMBL" id="JAJEQN010000004">
    <property type="protein sequence ID" value="MCC2220474.1"/>
    <property type="molecule type" value="Genomic_DNA"/>
</dbReference>
<accession>A0AAE3E2F5</accession>
<reference evidence="10 11" key="1">
    <citation type="submission" date="2021-10" db="EMBL/GenBank/DDBJ databases">
        <title>Anaerobic single-cell dispensing facilitates the cultivation of human gut bacteria.</title>
        <authorList>
            <person name="Afrizal A."/>
        </authorList>
    </citation>
    <scope>NUCLEOTIDE SEQUENCE [LARGE SCALE GENOMIC DNA]</scope>
    <source>
        <strain evidence="10 11">CLA-AA-H224</strain>
    </source>
</reference>
<protein>
    <recommendedName>
        <fullName evidence="9">Cobalamin biosynthesis protein CobD</fullName>
    </recommendedName>
</protein>